<accession>A0A559IX06</accession>
<evidence type="ECO:0000259" key="12">
    <source>
        <dbReference type="PROSITE" id="PS50075"/>
    </source>
</evidence>
<proteinExistence type="predicted"/>
<feature type="active site" description="Proton donor; for dehydratase activity" evidence="9">
    <location>
        <position position="198"/>
    </location>
</feature>
<gene>
    <name evidence="15" type="ORF">FPZ44_03295</name>
</gene>
<feature type="active site" description="Proton donor; for dehydratase activity" evidence="9">
    <location>
        <position position="1933"/>
    </location>
</feature>
<evidence type="ECO:0000313" key="16">
    <source>
        <dbReference type="Proteomes" id="UP000318102"/>
    </source>
</evidence>
<dbReference type="GO" id="GO:0005737">
    <property type="term" value="C:cytoplasm"/>
    <property type="evidence" value="ECO:0007669"/>
    <property type="project" value="UniProtKB-SubCell"/>
</dbReference>
<dbReference type="InterPro" id="IPR057326">
    <property type="entry name" value="KR_dom"/>
</dbReference>
<reference evidence="15 16" key="1">
    <citation type="submission" date="2019-07" db="EMBL/GenBank/DDBJ databases">
        <authorList>
            <person name="Kim J."/>
        </authorList>
    </citation>
    <scope>NUCLEOTIDE SEQUENCE [LARGE SCALE GENOMIC DNA]</scope>
    <source>
        <strain evidence="15 16">N4</strain>
    </source>
</reference>
<dbReference type="InterPro" id="IPR016039">
    <property type="entry name" value="Thiolase-like"/>
</dbReference>
<evidence type="ECO:0000256" key="11">
    <source>
        <dbReference type="SAM" id="MobiDB-lite"/>
    </source>
</evidence>
<dbReference type="Gene3D" id="3.40.47.10">
    <property type="match status" value="2"/>
</dbReference>
<dbReference type="InterPro" id="IPR054514">
    <property type="entry name" value="RhiE-like_linker"/>
</dbReference>
<dbReference type="InterPro" id="IPR042104">
    <property type="entry name" value="PKS_dehydratase_sf"/>
</dbReference>
<dbReference type="Pfam" id="PF08659">
    <property type="entry name" value="KR"/>
    <property type="match status" value="2"/>
</dbReference>
<sequence length="3721" mass="409461">MISQMQKQESYLQRVTHGNFIVRDHLVHQIRTLPGVTLLDMVYRLSLPYLGTQAIELRNILFIQPVVTSPQFDQEVNVTFTPEPTHVQVRVTSRKVRGDQVVEPEWQANMECTLFLRQETHPTNKFRDISSLISQADQKWDMDDIYGVAREADINHYTFMKTLGKVYRHEQEEVMELRLGELAEKYRSKFYAHPAFLDGSTFAGYSFRLSGERSHYFDEGKAYIPFMIGRFCIYKSLPATIYTYTHRSTDDEASVSGALDVFSTNLEIRDESGELLVEFERLTLKRIRELQSIQRLVELEQDRTVSSNRETLSVTVDKEQSSVLVDPGAGDARQAEEQEEHEEQEPVLLAEAYLREQIGLVLNTPPATLNAQTGFYDLGLDSTELLGLVKLLERRLEAQLYPTLLFEYATIERLSEYLAEQYATAFLQLYDERDGRPESSHVEMAANPSMAATDMNTKTDTASAASMRGERIQETASAAGASRIGTSLMNHKRAEEDSASRQIEDADDELLLYERQWQHIPSSESVGWDETNSYLGDLGSFASAKLGARQKLWLFGAASRLQTNLQSVLSAEAAADVAALDSELTTVPARLELMFKQALEHIQQELQQRTTEQVRYLIVADTDDELGHYAAALEAMLKTASLEQPRIGGKVILVDGLLKMSTPQIIKLLQQESSSFSPGEETVLYQGASRERYVRQWVTIPQNNRSHKLALSLERSELSELAYKPNGTYIITGGLGGLGLLVAEHIAAQFPVKLALIGRSTVRPAQEERIRRLREQGTEVIVLQADMGDEAEVTAAFSRIKDQFGTVNGIIHSAGVIKDEYIVRKNIEELSAVFHPKVHGLYALDQASREERLDFFALFSSISAVIGNIGQADYASANAIMDVFAVRRNAQVQAGARQGTTVSFNWPLWVNGGMQIDAQMERMLFASSGLRPLPNEAGLQALDAALAAGKAQAVVLYGAAGVIQDTFMGKIESRQSSSFTAETSEIEVSYGPDDIAVIGLSGRYPLAGNVEQFERNLRAKRDCVTGFPQDRWEGHSFGYEVDQFYKFGGFVDDIDKFDPLFFNMSPRQAETTDPQARLFLQAAWEACEDAGYYQDRAEHHYVSAGEHTVGVFAGVFWSHYELFGADLAHQGVPMSFGNSPAAIANLVSYNLNLHGPSMAVDTMCSSSLTAIHLARESIRNGECHFALAGGVNLVTHPHKYMFLKQAQFLSSDGRCRSFGEGGDGYVPGEGIGVVLLTTVARAEREGYPIYGIIKGSAINHVGKTSGATVPDPIAQSEVIKEALGKSNVDPRTISYVEAHGTGTSLGDPIEIQGLNRAYSAWTKDKQFCAIGSSKSNIGHLEAAAGIAGLTKLLLQLKRGELFPSLHAEEANPFIPFTDTPFYLERDGGPWQRPELALDGELKMYSRRAGLSSFGAFGSNAHLIVEEYVPNLSSSQSDKWDGAGREPGAVIIPLSARSEDRLLVSAKQLLYFLTEKTASIDHAPTAELREQVKTDILHQLGELLHVSAGELDATHYFVEQNVDHLLRHRLYERLEELWEMSDWEAYTYQASSVIELVDLLLEHERDTLAVIYASSGASNGTAKAPSIDNVENIVQHPSVNLSELAYTLQVGREAMAVRYACVVSSLDELTNKLTELIAGQVFSSSYRSEGPITQTASSVVLHARMSQNELCSAAEQWAHGSRLNWHTLYASLPRRIHLPTYPFAGDKYWVPKVEQQDTVLSRLTKVPNAAENVLHPLLHRNTSDLTEQRYSSYFTGEEGFLADHVINGRSVLSAAACLEMARAAVFEAAAPLMEDERRLTFKQVVWTRPIVIDGYKAEFHIGLFAEDNGGIAFEIYGNESEASYTQGSVSIGTEIEQPRVQLERLLESAKPSRWSTEQYYAAFQQAGLAYGVEHRCMEQIYLGTDAAIVKLRLPEREFGSAADASFMLHPGLLDASLQATLVLMQGGSDSSAELPQVSLTVPYALNELIMFDTTASTMWAIARFSANGPSSDTTHTFDIDVCDGAGNVLWRLLGLSARTMKAEVADVGVLVYEPAWRSSDLSAHTPSTTLQARHNIILCGLKGIDDRLLTELMTEASCKSLWTDEQHLGLKFQYYAVQLLAYIQQVLTAGGTDKVLLQVVIPTADDGKLLGGLSGMLRTAHLEHPRLLWQIVEFDHKPDAVASHSGASSNILAELAQMLRADASLSQQGDLHIRYRQNKRYVREWKEHHTRDQIGKVPWRNEGVYLVTGGIGGLGQIVAKDILNRVERPIVVLTGRSPFNESVQTKLSALKTGAPLAVIEYVQTDVADLPQVEALMNEIHARYGTLNGIIHSAGVTRDSYILKKTPSELAEVFAAKTMGIVHLDQASRHFPLELFIIFGSLAGALGNAGQADYAAANAFASVYAELRAEAVRSGLCSGSTLTLDWPLWQDGGMAVDVENEKRLRHHFGIIPMRTASGIKALFDGLALQAPHLIVLEGELARMRTRMAAIESGANREAKQSVGWNEAAAAMAVAAGTRAEAGGRNASLVKSEMEAALARLVSQLLKVKPQDIEPQLKLSDYGFDSVTFTELTNRLNEQFKVDITPAIFFEYETIQSFADYLVKEHYEMITSMLLPSEAMNEELLHQVGSIEGAVEQDKMPMPRRARFAQSASFASTSLHRSAHADENDHTARASASDLPDAQQHRTTPFTSNKQELAGHLGGGSVSDLQTVPEQVAIIGMSGKFPMADDLEELWSNLVQGKDCITEIPADRWDWQSYFGDPAMEPNKSNVKWGGFLNGIAEFDPQFFGISPREAELMDPQQRLLMTYAWKALEDAGYAAASLAGSDTGIFVGTASSGYSEHVYRAGLPIEGYTSTGSVSSVGPNRMSYFLDLHGPSEPIETACSSSLVALDRAVAAIQNGTCRMAIVGGVNTILSPEPHISFNKAGMLSEDGRCKTFSDAANGYVRGEGVGMLVLKRLDEAERDGDTIHGVIRATAVNHGGRAQSLTAPNPKAQSALLQAAYSKAGIDPRTVTYIEAHGTGTELGDPIEINGLKAAFHALYERRGLPATAQPHCGLGSIKTNIGHLELAAGIVGVIKVLLQIKHQTLVQSLHCDAVNPYIQLKDSPFYIVQHKREWTALRDEYGNVVPRRAGVSSFGFGGVNAHAVIEEYIPQAKPKTQQASSVEAKPVVIVLSARNEDRLRDQAAQWLAYLDAGKLEDSKLADAAYTLQTGRQAFEERIGIVVVSVQQLRDKLTLYVSGEQSISGLYRGHTKRSKDLVSLFADEDLKLAVEAWFAKDKHHKLAEIWARGLDMDWKPMYQDVFPQRISLPTYVFAREPYWAGQRKSISVRHENVGQHSLSHHVNGVETSHPNDHRHPTTVASISISQLGQSLAAMDGAGHTSQILRDTLQTESSNRQHEQMEWRDTLQPALSSPAPDAPSLSVLNHVAAKPTGIELKPASNRPLEASHSSAAERATVKLRSLSGYAAENNHTGVATAVQAVPIPYSVQPLVNERSGQTTVKNGTEAASVLAQRLQEELTSSLAEALYLSAADIDPDKPFIEMGLDSIIGVEWMRTINRRYGTTVPATKVYDYPNVRALAFYLANQLQQVETSLLLTPTIAEHKTIAEGQRFSPPVSAISVPDFPIESRQIDSLLQQLTITLAEALYLTTDKVDPEAKFIDLGLDSIVGVEWLRAVNRQYGTTITATKLYDYPTLREFAAHLSSRMVDSDDSQPSVDHVLQQVQAGKLDIQQAEKLLITLGGVV</sequence>
<feature type="active site" description="Proton acceptor; for dehydratase activity" evidence="9">
    <location>
        <position position="25"/>
    </location>
</feature>
<feature type="region of interest" description="N-terminal hotdog fold" evidence="9">
    <location>
        <begin position="1"/>
        <end position="121"/>
    </location>
</feature>
<dbReference type="InterPro" id="IPR049900">
    <property type="entry name" value="PKS_mFAS_DH"/>
</dbReference>
<dbReference type="Pfam" id="PF14765">
    <property type="entry name" value="PS-DH"/>
    <property type="match status" value="2"/>
</dbReference>
<dbReference type="InterPro" id="IPR036291">
    <property type="entry name" value="NAD(P)-bd_dom_sf"/>
</dbReference>
<dbReference type="GO" id="GO:0005886">
    <property type="term" value="C:plasma membrane"/>
    <property type="evidence" value="ECO:0007669"/>
    <property type="project" value="TreeGrafter"/>
</dbReference>
<dbReference type="Pfam" id="PF02801">
    <property type="entry name" value="Ketoacyl-synt_C"/>
    <property type="match status" value="2"/>
</dbReference>
<evidence type="ECO:0000256" key="2">
    <source>
        <dbReference type="ARBA" id="ARBA00004496"/>
    </source>
</evidence>
<dbReference type="Gene3D" id="3.10.129.120">
    <property type="match status" value="1"/>
</dbReference>
<evidence type="ECO:0000259" key="13">
    <source>
        <dbReference type="PROSITE" id="PS52004"/>
    </source>
</evidence>
<dbReference type="Gene3D" id="3.40.50.720">
    <property type="entry name" value="NAD(P)-binding Rossmann-like Domain"/>
    <property type="match status" value="2"/>
</dbReference>
<feature type="domain" description="Carrier" evidence="12">
    <location>
        <begin position="3609"/>
        <end position="3683"/>
    </location>
</feature>
<feature type="region of interest" description="C-terminal hotdog fold" evidence="9">
    <location>
        <begin position="137"/>
        <end position="293"/>
    </location>
</feature>
<dbReference type="CDD" id="cd08953">
    <property type="entry name" value="KR_2_SDR_x"/>
    <property type="match status" value="2"/>
</dbReference>
<dbReference type="PROSITE" id="PS50075">
    <property type="entry name" value="CARRIER"/>
    <property type="match status" value="4"/>
</dbReference>
<dbReference type="InterPro" id="IPR020806">
    <property type="entry name" value="PKS_PP-bd"/>
</dbReference>
<dbReference type="GO" id="GO:0006633">
    <property type="term" value="P:fatty acid biosynthetic process"/>
    <property type="evidence" value="ECO:0007669"/>
    <property type="project" value="InterPro"/>
</dbReference>
<feature type="region of interest" description="N-terminal hotdog fold" evidence="9">
    <location>
        <begin position="1734"/>
        <end position="1855"/>
    </location>
</feature>
<feature type="domain" description="PKS/mFAS DH" evidence="14">
    <location>
        <begin position="1734"/>
        <end position="2025"/>
    </location>
</feature>
<dbReference type="GO" id="GO:0004315">
    <property type="term" value="F:3-oxoacyl-[acyl-carrier-protein] synthase activity"/>
    <property type="evidence" value="ECO:0007669"/>
    <property type="project" value="InterPro"/>
</dbReference>
<dbReference type="EMBL" id="VNJK01000001">
    <property type="protein sequence ID" value="TVX92165.1"/>
    <property type="molecule type" value="Genomic_DNA"/>
</dbReference>
<protein>
    <submittedName>
        <fullName evidence="15">SDR family NAD(P)-dependent oxidoreductase</fullName>
    </submittedName>
</protein>
<dbReference type="PROSITE" id="PS00012">
    <property type="entry name" value="PHOSPHOPANTETHEINE"/>
    <property type="match status" value="3"/>
</dbReference>
<evidence type="ECO:0000313" key="15">
    <source>
        <dbReference type="EMBL" id="TVX92165.1"/>
    </source>
</evidence>
<feature type="coiled-coil region" evidence="10">
    <location>
        <begin position="489"/>
        <end position="516"/>
    </location>
</feature>
<feature type="domain" description="Ketosynthase family 3 (KS3)" evidence="13">
    <location>
        <begin position="2690"/>
        <end position="3127"/>
    </location>
</feature>
<feature type="compositionally biased region" description="Basic and acidic residues" evidence="11">
    <location>
        <begin position="2640"/>
        <end position="2649"/>
    </location>
</feature>
<dbReference type="PROSITE" id="PS52019">
    <property type="entry name" value="PKS_MFAS_DH"/>
    <property type="match status" value="2"/>
</dbReference>
<evidence type="ECO:0000256" key="8">
    <source>
        <dbReference type="ARBA" id="ARBA00022737"/>
    </source>
</evidence>
<dbReference type="InterPro" id="IPR006162">
    <property type="entry name" value="Ppantetheine_attach_site"/>
</dbReference>
<feature type="domain" description="Carrier" evidence="12">
    <location>
        <begin position="3483"/>
        <end position="3564"/>
    </location>
</feature>
<dbReference type="Gene3D" id="3.10.129.10">
    <property type="entry name" value="Hotdog Thioesterase"/>
    <property type="match status" value="1"/>
</dbReference>
<dbReference type="InterPro" id="IPR050091">
    <property type="entry name" value="PKS_NRPS_Biosynth_Enz"/>
</dbReference>
<dbReference type="Pfam" id="PF22336">
    <property type="entry name" value="RhiE-like_linker"/>
    <property type="match status" value="2"/>
</dbReference>
<dbReference type="PROSITE" id="PS00606">
    <property type="entry name" value="KS3_1"/>
    <property type="match status" value="1"/>
</dbReference>
<dbReference type="SMART" id="SM00822">
    <property type="entry name" value="PKS_KR"/>
    <property type="match status" value="2"/>
</dbReference>
<comment type="subcellular location">
    <subcellularLocation>
        <location evidence="2">Cytoplasm</location>
    </subcellularLocation>
</comment>
<dbReference type="FunFam" id="3.40.47.10:FF:000019">
    <property type="entry name" value="Polyketide synthase type I"/>
    <property type="match status" value="1"/>
</dbReference>
<evidence type="ECO:0000256" key="4">
    <source>
        <dbReference type="ARBA" id="ARBA00022450"/>
    </source>
</evidence>
<dbReference type="PROSITE" id="PS52004">
    <property type="entry name" value="KS3_2"/>
    <property type="match status" value="2"/>
</dbReference>
<evidence type="ECO:0000256" key="7">
    <source>
        <dbReference type="ARBA" id="ARBA00022679"/>
    </source>
</evidence>
<evidence type="ECO:0000256" key="1">
    <source>
        <dbReference type="ARBA" id="ARBA00003299"/>
    </source>
</evidence>
<dbReference type="SUPFAM" id="SSF47336">
    <property type="entry name" value="ACP-like"/>
    <property type="match status" value="4"/>
</dbReference>
<dbReference type="SUPFAM" id="SSF53901">
    <property type="entry name" value="Thiolase-like"/>
    <property type="match status" value="2"/>
</dbReference>
<feature type="domain" description="PKS/mFAS DH" evidence="14">
    <location>
        <begin position="1"/>
        <end position="293"/>
    </location>
</feature>
<dbReference type="Pfam" id="PF00550">
    <property type="entry name" value="PP-binding"/>
    <property type="match status" value="4"/>
</dbReference>
<dbReference type="Pfam" id="PF21089">
    <property type="entry name" value="PKS_DH_N"/>
    <property type="match status" value="2"/>
</dbReference>
<keyword evidence="10" id="KW-0175">Coiled coil</keyword>
<dbReference type="Proteomes" id="UP000318102">
    <property type="component" value="Unassembled WGS sequence"/>
</dbReference>
<dbReference type="InterPro" id="IPR018201">
    <property type="entry name" value="Ketoacyl_synth_AS"/>
</dbReference>
<dbReference type="SMART" id="SM00823">
    <property type="entry name" value="PKS_PP"/>
    <property type="match status" value="4"/>
</dbReference>
<evidence type="ECO:0000259" key="14">
    <source>
        <dbReference type="PROSITE" id="PS52019"/>
    </source>
</evidence>
<dbReference type="InterPro" id="IPR009081">
    <property type="entry name" value="PP-bd_ACP"/>
</dbReference>
<keyword evidence="4" id="KW-0596">Phosphopantetheine</keyword>
<dbReference type="CDD" id="cd00833">
    <property type="entry name" value="PKS"/>
    <property type="match status" value="2"/>
</dbReference>
<dbReference type="InterPro" id="IPR013968">
    <property type="entry name" value="PKS_KR"/>
</dbReference>
<dbReference type="InterPro" id="IPR014031">
    <property type="entry name" value="Ketoacyl_synth_C"/>
</dbReference>
<evidence type="ECO:0000256" key="5">
    <source>
        <dbReference type="ARBA" id="ARBA00022490"/>
    </source>
</evidence>
<keyword evidence="7" id="KW-0808">Transferase</keyword>
<keyword evidence="6" id="KW-0597">Phosphoprotein</keyword>
<dbReference type="Gene3D" id="1.10.1240.100">
    <property type="match status" value="1"/>
</dbReference>
<keyword evidence="8" id="KW-0677">Repeat</keyword>
<dbReference type="InterPro" id="IPR049551">
    <property type="entry name" value="PKS_DH_C"/>
</dbReference>
<comment type="function">
    <text evidence="1">Involved in some intermediate steps for the synthesis of the antibiotic polyketide bacillaene which is involved in secondary metabolism.</text>
</comment>
<dbReference type="GO" id="GO:0031177">
    <property type="term" value="F:phosphopantetheine binding"/>
    <property type="evidence" value="ECO:0007669"/>
    <property type="project" value="InterPro"/>
</dbReference>
<comment type="caution">
    <text evidence="15">The sequence shown here is derived from an EMBL/GenBank/DDBJ whole genome shotgun (WGS) entry which is preliminary data.</text>
</comment>
<feature type="domain" description="Carrier" evidence="12">
    <location>
        <begin position="345"/>
        <end position="422"/>
    </location>
</feature>
<feature type="region of interest" description="Disordered" evidence="11">
    <location>
        <begin position="325"/>
        <end position="344"/>
    </location>
</feature>
<dbReference type="PANTHER" id="PTHR43775:SF37">
    <property type="entry name" value="SI:DKEY-61P9.11"/>
    <property type="match status" value="1"/>
</dbReference>
<dbReference type="GO" id="GO:0004312">
    <property type="term" value="F:fatty acid synthase activity"/>
    <property type="evidence" value="ECO:0007669"/>
    <property type="project" value="TreeGrafter"/>
</dbReference>
<dbReference type="Pfam" id="PF00109">
    <property type="entry name" value="ketoacyl-synt"/>
    <property type="match status" value="2"/>
</dbReference>
<dbReference type="OrthoDB" id="502951at2"/>
<dbReference type="SMART" id="SM01294">
    <property type="entry name" value="PKS_PP_betabranch"/>
    <property type="match status" value="4"/>
</dbReference>
<dbReference type="SMART" id="SM00826">
    <property type="entry name" value="PKS_DH"/>
    <property type="match status" value="1"/>
</dbReference>
<feature type="region of interest" description="Disordered" evidence="11">
    <location>
        <begin position="2636"/>
        <end position="2665"/>
    </location>
</feature>
<feature type="domain" description="Ketosynthase family 3 (KS3)" evidence="13">
    <location>
        <begin position="992"/>
        <end position="1426"/>
    </location>
</feature>
<organism evidence="15 16">
    <name type="scientific">Paenibacillus agilis</name>
    <dbReference type="NCBI Taxonomy" id="3020863"/>
    <lineage>
        <taxon>Bacteria</taxon>
        <taxon>Bacillati</taxon>
        <taxon>Bacillota</taxon>
        <taxon>Bacilli</taxon>
        <taxon>Bacillales</taxon>
        <taxon>Paenibacillaceae</taxon>
        <taxon>Paenibacillus</taxon>
    </lineage>
</organism>
<dbReference type="InterPro" id="IPR020807">
    <property type="entry name" value="PKS_DH"/>
</dbReference>
<dbReference type="InterPro" id="IPR049552">
    <property type="entry name" value="PKS_DH_N"/>
</dbReference>
<evidence type="ECO:0000256" key="3">
    <source>
        <dbReference type="ARBA" id="ARBA00004789"/>
    </source>
</evidence>
<name>A0A559IX06_9BACL</name>
<comment type="pathway">
    <text evidence="3">Antibiotic biosynthesis; bacillaene biosynthesis.</text>
</comment>
<dbReference type="InterPro" id="IPR020841">
    <property type="entry name" value="PKS_Beta-ketoAc_synthase_dom"/>
</dbReference>
<evidence type="ECO:0000256" key="10">
    <source>
        <dbReference type="SAM" id="Coils"/>
    </source>
</evidence>
<dbReference type="SMART" id="SM00825">
    <property type="entry name" value="PKS_KS"/>
    <property type="match status" value="2"/>
</dbReference>
<dbReference type="SUPFAM" id="SSF51735">
    <property type="entry name" value="NAD(P)-binding Rossmann-fold domains"/>
    <property type="match status" value="2"/>
</dbReference>
<dbReference type="InterPro" id="IPR014030">
    <property type="entry name" value="Ketoacyl_synth_N"/>
</dbReference>
<dbReference type="UniPathway" id="UPA01003"/>
<feature type="domain" description="Carrier" evidence="12">
    <location>
        <begin position="2506"/>
        <end position="2583"/>
    </location>
</feature>
<dbReference type="Gene3D" id="3.30.70.3290">
    <property type="match status" value="1"/>
</dbReference>
<feature type="active site" description="Proton acceptor; for dehydratase activity" evidence="9">
    <location>
        <position position="1763"/>
    </location>
</feature>
<evidence type="ECO:0000256" key="6">
    <source>
        <dbReference type="ARBA" id="ARBA00022553"/>
    </source>
</evidence>
<evidence type="ECO:0000256" key="9">
    <source>
        <dbReference type="PROSITE-ProRule" id="PRU01363"/>
    </source>
</evidence>
<keyword evidence="16" id="KW-1185">Reference proteome</keyword>
<dbReference type="GO" id="GO:0071770">
    <property type="term" value="P:DIM/DIP cell wall layer assembly"/>
    <property type="evidence" value="ECO:0007669"/>
    <property type="project" value="TreeGrafter"/>
</dbReference>
<dbReference type="Gene3D" id="1.10.1200.10">
    <property type="entry name" value="ACP-like"/>
    <property type="match status" value="4"/>
</dbReference>
<dbReference type="PANTHER" id="PTHR43775">
    <property type="entry name" value="FATTY ACID SYNTHASE"/>
    <property type="match status" value="1"/>
</dbReference>
<dbReference type="InterPro" id="IPR036736">
    <property type="entry name" value="ACP-like_sf"/>
</dbReference>
<feature type="region of interest" description="C-terminal hotdog fold" evidence="9">
    <location>
        <begin position="1869"/>
        <end position="2025"/>
    </location>
</feature>
<dbReference type="Gene3D" id="3.10.129.110">
    <property type="entry name" value="Polyketide synthase dehydratase"/>
    <property type="match status" value="1"/>
</dbReference>
<keyword evidence="5" id="KW-0963">Cytoplasm</keyword>